<dbReference type="EMBL" id="FUGD01000107">
    <property type="protein sequence ID" value="SJM37824.1"/>
    <property type="molecule type" value="Genomic_DNA"/>
</dbReference>
<evidence type="ECO:0000313" key="1">
    <source>
        <dbReference type="EMBL" id="SJM37824.1"/>
    </source>
</evidence>
<evidence type="ECO:0000313" key="2">
    <source>
        <dbReference type="Proteomes" id="UP000188169"/>
    </source>
</evidence>
<protein>
    <submittedName>
        <fullName evidence="1">Uncharacterized protein</fullName>
    </submittedName>
</protein>
<accession>A0A1R4EHA0</accession>
<dbReference type="STRING" id="1945520.A1019T_01809"/>
<sequence length="75" mass="9156">MRTFGYDPCKLSKHYTLDELERMLKEVTEQHTKSDEERANQTCMERLYLIDKKGRWKCDQITWAMYYLTKNKNNS</sequence>
<dbReference type="AlphaFoldDB" id="A0A1R4EHA0"/>
<dbReference type="Proteomes" id="UP000188169">
    <property type="component" value="Unassembled WGS sequence"/>
</dbReference>
<keyword evidence="2" id="KW-1185">Reference proteome</keyword>
<name>A0A1R4EHA0_9GAMM</name>
<gene>
    <name evidence="1" type="ORF">A1019T_01809</name>
</gene>
<reference evidence="2" key="1">
    <citation type="submission" date="2017-02" db="EMBL/GenBank/DDBJ databases">
        <authorList>
            <person name="Mornico D."/>
        </authorList>
    </citation>
    <scope>NUCLEOTIDE SEQUENCE [LARGE SCALE GENOMIC DNA]</scope>
</reference>
<proteinExistence type="predicted"/>
<organism evidence="1 2">
    <name type="scientific">Psychrobacter pasteurii</name>
    <dbReference type="NCBI Taxonomy" id="1945520"/>
    <lineage>
        <taxon>Bacteria</taxon>
        <taxon>Pseudomonadati</taxon>
        <taxon>Pseudomonadota</taxon>
        <taxon>Gammaproteobacteria</taxon>
        <taxon>Moraxellales</taxon>
        <taxon>Moraxellaceae</taxon>
        <taxon>Psychrobacter</taxon>
    </lineage>
</organism>